<accession>A0A4U1J297</accession>
<dbReference type="SMART" id="SM00388">
    <property type="entry name" value="HisKA"/>
    <property type="match status" value="1"/>
</dbReference>
<dbReference type="PANTHER" id="PTHR43047">
    <property type="entry name" value="TWO-COMPONENT HISTIDINE PROTEIN KINASE"/>
    <property type="match status" value="1"/>
</dbReference>
<gene>
    <name evidence="9" type="ORF">E8A74_31860</name>
</gene>
<dbReference type="InterPro" id="IPR001610">
    <property type="entry name" value="PAC"/>
</dbReference>
<dbReference type="InterPro" id="IPR003594">
    <property type="entry name" value="HATPase_dom"/>
</dbReference>
<evidence type="ECO:0000313" key="10">
    <source>
        <dbReference type="Proteomes" id="UP000309215"/>
    </source>
</evidence>
<dbReference type="InterPro" id="IPR003661">
    <property type="entry name" value="HisK_dim/P_dom"/>
</dbReference>
<dbReference type="SMART" id="SM00086">
    <property type="entry name" value="PAC"/>
    <property type="match status" value="2"/>
</dbReference>
<dbReference type="SMART" id="SM00387">
    <property type="entry name" value="HATPase_c"/>
    <property type="match status" value="1"/>
</dbReference>
<dbReference type="FunFam" id="3.30.565.10:FF:000006">
    <property type="entry name" value="Sensor histidine kinase WalK"/>
    <property type="match status" value="1"/>
</dbReference>
<dbReference type="InterPro" id="IPR000700">
    <property type="entry name" value="PAS-assoc_C"/>
</dbReference>
<keyword evidence="3" id="KW-0597">Phosphoprotein</keyword>
<dbReference type="Gene3D" id="3.30.565.10">
    <property type="entry name" value="Histidine kinase-like ATPase, C-terminal domain"/>
    <property type="match status" value="1"/>
</dbReference>
<dbReference type="GO" id="GO:0000155">
    <property type="term" value="F:phosphorelay sensor kinase activity"/>
    <property type="evidence" value="ECO:0007669"/>
    <property type="project" value="InterPro"/>
</dbReference>
<feature type="domain" description="PAS" evidence="7">
    <location>
        <begin position="147"/>
        <end position="219"/>
    </location>
</feature>
<evidence type="ECO:0000256" key="3">
    <source>
        <dbReference type="ARBA" id="ARBA00022553"/>
    </source>
</evidence>
<dbReference type="SUPFAM" id="SSF55874">
    <property type="entry name" value="ATPase domain of HSP90 chaperone/DNA topoisomerase II/histidine kinase"/>
    <property type="match status" value="1"/>
</dbReference>
<evidence type="ECO:0000259" key="6">
    <source>
        <dbReference type="PROSITE" id="PS50109"/>
    </source>
</evidence>
<dbReference type="AlphaFoldDB" id="A0A4U1J297"/>
<dbReference type="NCBIfam" id="TIGR00229">
    <property type="entry name" value="sensory_box"/>
    <property type="match status" value="1"/>
</dbReference>
<evidence type="ECO:0000259" key="7">
    <source>
        <dbReference type="PROSITE" id="PS50112"/>
    </source>
</evidence>
<dbReference type="Pfam" id="PF00512">
    <property type="entry name" value="HisKA"/>
    <property type="match status" value="1"/>
</dbReference>
<evidence type="ECO:0000259" key="8">
    <source>
        <dbReference type="PROSITE" id="PS50113"/>
    </source>
</evidence>
<dbReference type="InterPro" id="IPR000014">
    <property type="entry name" value="PAS"/>
</dbReference>
<dbReference type="Gene3D" id="1.10.287.130">
    <property type="match status" value="1"/>
</dbReference>
<evidence type="ECO:0000256" key="5">
    <source>
        <dbReference type="ARBA" id="ARBA00022777"/>
    </source>
</evidence>
<sequence length="538" mass="59364">MTEYVFSGVREMQAESALLRGALDVLDDAIVVVDQTGKFVSWNRTAARLVGVPVDASPEAWTEAFGVFFPDERTPCPTESIPLWRALQGERVEDVELYVKNPRAPQGIHVLASARPILGEQGRVRGGVVVFRDVTLAKVAKAALGHAEARMRAIVSNTPNIAIEGYDLQGRVLYWNRAAERLFGWSEDEVVGKTLDGMMLDTPSTAKFVETLEEMARTGIPNGPKEWSCYRKDGSQVWVYSTIFSIPTITGACEFVCMDVDVTPLKHAENRIREQAQRMEAQATDNANLFHEALEAISARDDFLAVASHELRTPLTPLKLQLERLVRDARAGAHQERLAPALEVAYRQVGRLAALIDCLLDVSRITAGKLDLCLDEVDLCALVHDVVTRFGREIEDAGCQLSFPHDKPILGAWDRLRLEQVVTNLLGNAIKYGRGKPIEIGLEADEGTARLTVRDHGVGIAPEDQGKIFERFERAVTNQSFGGLGLGLWIVRQIVETHGGTVRVESAPGKGSTFQVELPRWRRTLDELQGPLSISQGT</sequence>
<dbReference type="PROSITE" id="PS50112">
    <property type="entry name" value="PAS"/>
    <property type="match status" value="2"/>
</dbReference>
<dbReference type="Pfam" id="PF02518">
    <property type="entry name" value="HATPase_c"/>
    <property type="match status" value="1"/>
</dbReference>
<dbReference type="InterPro" id="IPR036890">
    <property type="entry name" value="HATPase_C_sf"/>
</dbReference>
<protein>
    <recommendedName>
        <fullName evidence="2">histidine kinase</fullName>
        <ecNumber evidence="2">2.7.13.3</ecNumber>
    </recommendedName>
</protein>
<organism evidence="9 10">
    <name type="scientific">Polyangium fumosum</name>
    <dbReference type="NCBI Taxonomy" id="889272"/>
    <lineage>
        <taxon>Bacteria</taxon>
        <taxon>Pseudomonadati</taxon>
        <taxon>Myxococcota</taxon>
        <taxon>Polyangia</taxon>
        <taxon>Polyangiales</taxon>
        <taxon>Polyangiaceae</taxon>
        <taxon>Polyangium</taxon>
    </lineage>
</organism>
<dbReference type="InterPro" id="IPR035965">
    <property type="entry name" value="PAS-like_dom_sf"/>
</dbReference>
<feature type="domain" description="PAS" evidence="7">
    <location>
        <begin position="15"/>
        <end position="51"/>
    </location>
</feature>
<dbReference type="InterPro" id="IPR013767">
    <property type="entry name" value="PAS_fold"/>
</dbReference>
<evidence type="ECO:0000256" key="2">
    <source>
        <dbReference type="ARBA" id="ARBA00012438"/>
    </source>
</evidence>
<feature type="domain" description="PAC" evidence="8">
    <location>
        <begin position="223"/>
        <end position="274"/>
    </location>
</feature>
<name>A0A4U1J297_9BACT</name>
<dbReference type="InterPro" id="IPR004358">
    <property type="entry name" value="Sig_transdc_His_kin-like_C"/>
</dbReference>
<keyword evidence="5 9" id="KW-0418">Kinase</keyword>
<evidence type="ECO:0000256" key="1">
    <source>
        <dbReference type="ARBA" id="ARBA00000085"/>
    </source>
</evidence>
<dbReference type="SUPFAM" id="SSF55785">
    <property type="entry name" value="PYP-like sensor domain (PAS domain)"/>
    <property type="match status" value="2"/>
</dbReference>
<dbReference type="CDD" id="cd00075">
    <property type="entry name" value="HATPase"/>
    <property type="match status" value="1"/>
</dbReference>
<keyword evidence="10" id="KW-1185">Reference proteome</keyword>
<dbReference type="InterPro" id="IPR005467">
    <property type="entry name" value="His_kinase_dom"/>
</dbReference>
<keyword evidence="4" id="KW-0808">Transferase</keyword>
<evidence type="ECO:0000313" key="9">
    <source>
        <dbReference type="EMBL" id="TKD01198.1"/>
    </source>
</evidence>
<dbReference type="CDD" id="cd00130">
    <property type="entry name" value="PAS"/>
    <property type="match status" value="2"/>
</dbReference>
<proteinExistence type="predicted"/>
<dbReference type="PRINTS" id="PR00344">
    <property type="entry name" value="BCTRLSENSOR"/>
</dbReference>
<dbReference type="InterPro" id="IPR013656">
    <property type="entry name" value="PAS_4"/>
</dbReference>
<dbReference type="Pfam" id="PF00989">
    <property type="entry name" value="PAS"/>
    <property type="match status" value="1"/>
</dbReference>
<dbReference type="Proteomes" id="UP000309215">
    <property type="component" value="Unassembled WGS sequence"/>
</dbReference>
<dbReference type="SMART" id="SM00091">
    <property type="entry name" value="PAS"/>
    <property type="match status" value="2"/>
</dbReference>
<feature type="domain" description="Histidine kinase" evidence="6">
    <location>
        <begin position="306"/>
        <end position="522"/>
    </location>
</feature>
<feature type="domain" description="PAC" evidence="8">
    <location>
        <begin position="93"/>
        <end position="146"/>
    </location>
</feature>
<dbReference type="SUPFAM" id="SSF47384">
    <property type="entry name" value="Homodimeric domain of signal transducing histidine kinase"/>
    <property type="match status" value="1"/>
</dbReference>
<dbReference type="CDD" id="cd00082">
    <property type="entry name" value="HisKA"/>
    <property type="match status" value="1"/>
</dbReference>
<dbReference type="RefSeq" id="WP_136932890.1">
    <property type="nucleotide sequence ID" value="NZ_SSMQ01000041.1"/>
</dbReference>
<dbReference type="GO" id="GO:0005886">
    <property type="term" value="C:plasma membrane"/>
    <property type="evidence" value="ECO:0007669"/>
    <property type="project" value="TreeGrafter"/>
</dbReference>
<dbReference type="GO" id="GO:0006355">
    <property type="term" value="P:regulation of DNA-templated transcription"/>
    <property type="evidence" value="ECO:0007669"/>
    <property type="project" value="InterPro"/>
</dbReference>
<dbReference type="EMBL" id="SSMQ01000041">
    <property type="protein sequence ID" value="TKD01198.1"/>
    <property type="molecule type" value="Genomic_DNA"/>
</dbReference>
<dbReference type="Pfam" id="PF08448">
    <property type="entry name" value="PAS_4"/>
    <property type="match status" value="1"/>
</dbReference>
<dbReference type="InterPro" id="IPR036097">
    <property type="entry name" value="HisK_dim/P_sf"/>
</dbReference>
<comment type="caution">
    <text evidence="9">The sequence shown here is derived from an EMBL/GenBank/DDBJ whole genome shotgun (WGS) entry which is preliminary data.</text>
</comment>
<dbReference type="OrthoDB" id="5499652at2"/>
<dbReference type="PANTHER" id="PTHR43047:SF72">
    <property type="entry name" value="OSMOSENSING HISTIDINE PROTEIN KINASE SLN1"/>
    <property type="match status" value="1"/>
</dbReference>
<evidence type="ECO:0000256" key="4">
    <source>
        <dbReference type="ARBA" id="ARBA00022679"/>
    </source>
</evidence>
<dbReference type="EC" id="2.7.13.3" evidence="2"/>
<reference evidence="9 10" key="1">
    <citation type="submission" date="2019-04" db="EMBL/GenBank/DDBJ databases">
        <authorList>
            <person name="Li Y."/>
            <person name="Wang J."/>
        </authorList>
    </citation>
    <scope>NUCLEOTIDE SEQUENCE [LARGE SCALE GENOMIC DNA]</scope>
    <source>
        <strain evidence="9 10">DSM 14668</strain>
    </source>
</reference>
<comment type="catalytic activity">
    <reaction evidence="1">
        <text>ATP + protein L-histidine = ADP + protein N-phospho-L-histidine.</text>
        <dbReference type="EC" id="2.7.13.3"/>
    </reaction>
</comment>
<dbReference type="PROSITE" id="PS50109">
    <property type="entry name" value="HIS_KIN"/>
    <property type="match status" value="1"/>
</dbReference>
<dbReference type="Gene3D" id="3.30.450.20">
    <property type="entry name" value="PAS domain"/>
    <property type="match status" value="2"/>
</dbReference>
<dbReference type="GO" id="GO:0009927">
    <property type="term" value="F:histidine phosphotransfer kinase activity"/>
    <property type="evidence" value="ECO:0007669"/>
    <property type="project" value="TreeGrafter"/>
</dbReference>
<dbReference type="PROSITE" id="PS50113">
    <property type="entry name" value="PAC"/>
    <property type="match status" value="2"/>
</dbReference>